<dbReference type="PANTHER" id="PTHR48006:SF20">
    <property type="entry name" value="OS08G0276400 PROTEIN"/>
    <property type="match status" value="1"/>
</dbReference>
<evidence type="ECO:0000313" key="17">
    <source>
        <dbReference type="Proteomes" id="UP000019116"/>
    </source>
</evidence>
<evidence type="ECO:0000256" key="1">
    <source>
        <dbReference type="ARBA" id="ARBA00004167"/>
    </source>
</evidence>
<dbReference type="Proteomes" id="UP000019116">
    <property type="component" value="Chromosome 5A"/>
</dbReference>
<dbReference type="OrthoDB" id="1394818at2759"/>
<keyword evidence="12" id="KW-0325">Glycoprotein</keyword>
<keyword evidence="2" id="KW-0597">Phosphoprotein</keyword>
<dbReference type="PROSITE" id="PS50011">
    <property type="entry name" value="PROTEIN_KINASE_DOM"/>
    <property type="match status" value="1"/>
</dbReference>
<dbReference type="Gene3D" id="1.10.510.10">
    <property type="entry name" value="Transferase(Phosphotransferase) domain 1"/>
    <property type="match status" value="1"/>
</dbReference>
<dbReference type="Gramene" id="TraesLDM5A03G02662780.1">
    <property type="protein sequence ID" value="TraesLDM5A03G02662780.1.CDS1"/>
    <property type="gene ID" value="TraesLDM5A03G02662780"/>
</dbReference>
<dbReference type="PRINTS" id="PR00019">
    <property type="entry name" value="LEURICHRPT"/>
</dbReference>
<dbReference type="InterPro" id="IPR032675">
    <property type="entry name" value="LRR_dom_sf"/>
</dbReference>
<evidence type="ECO:0000256" key="2">
    <source>
        <dbReference type="ARBA" id="ARBA00022553"/>
    </source>
</evidence>
<dbReference type="EnsemblPlants" id="TraesCS5A02G185000.1">
    <property type="protein sequence ID" value="TraesCS5A02G185000.1.cds1"/>
    <property type="gene ID" value="TraesCS5A02G185000"/>
</dbReference>
<dbReference type="PROSITE" id="PS51450">
    <property type="entry name" value="LRR"/>
    <property type="match status" value="2"/>
</dbReference>
<accession>A0A3B6KF35</accession>
<evidence type="ECO:0000256" key="6">
    <source>
        <dbReference type="ARBA" id="ARBA00022737"/>
    </source>
</evidence>
<evidence type="ECO:0000256" key="8">
    <source>
        <dbReference type="ARBA" id="ARBA00022840"/>
    </source>
</evidence>
<keyword evidence="3" id="KW-0433">Leucine-rich repeat</keyword>
<dbReference type="FunFam" id="3.80.10.10:FF:001678">
    <property type="entry name" value="Calmodulin-binding receptor kinase CaMRLK"/>
    <property type="match status" value="1"/>
</dbReference>
<name>A0A3B6KF35_WHEAT</name>
<dbReference type="GO" id="GO:0005524">
    <property type="term" value="F:ATP binding"/>
    <property type="evidence" value="ECO:0007669"/>
    <property type="project" value="UniProtKB-KW"/>
</dbReference>
<dbReference type="Gramene" id="TraesWEE_scaffold_069335_01G000100.1">
    <property type="protein sequence ID" value="TraesWEE_scaffold_069335_01G000100.1"/>
    <property type="gene ID" value="TraesWEE_scaffold_069335_01G000100"/>
</dbReference>
<sequence>MLMCCCCAAHLNQLPSHNSLPNLLTSPPHDLWPRSYPALLPPPLSSPSTHRHRSSHERAKRNTRERERARARAPLAVAMGRGGACGVASLFLAVAAAACCAAAAQEPNTDAYFVARFYAKMGLAAPPSGAGAVCSWPGVSCDGEGRVLALAAAGMGLSGPIPEDTVGKLARLRSLDLSANRLTALPNDLWELGASLQSLNLSRNAIRGALPNNVGNFARLQVLDVSHNAFSGALPPALGSIAGLQVLNASHNQFQGQVPGAGGSLVSMDLSGNALDGDLPDLSPLRSLAYLNLSGNQLRGSIIGAFQEQLGVIDLSNNRFSRLNFSSGYSGTSLMYLDLSSNELLGEFGLPGRFRNLRHMNLAFNQLSTNNLLASIGEISSLEYVNLSSTGLHERIPGALSSRLVGLHVLDLSRNNISGVVPDLSTLPLRVLDLSVNNLTGEIPVSLVKKLVSMDRFNFSYNNLTVCASELSPEAFTAAFARSRNDCPIAVNPDSIKKNGGHRKGMKLALAIVLTLFFSVLALLCLALVCRKPRKKRGDTFPVDKQPSSFKDEPGTSGPFAFQTDSTTWVADVKVATSVPVVIFEKPLLSFTFADLLAATSNFDRGTLLAEGRFGPVYTGFLPGGIQVAVKVLVHGSAMADEDAARELERLGRIKHSNLVPLTGYCLAGSQRIAIYEYMENGNLHNLLHDLPLGLQTTEDWSTDTWEDNNGGVATENITPEGTAAWRFRHKIALGAARALAFLHHGCIPQIVHRDVKASSIYFDYAMEPRLSDFGLSMIAGTSTDGDHSPGYVPPEFSDPENATATSKSDVYSFGIVLFELITGKKPLGDEYPDQKEASLVSWARAMVKANQGSSIIDPKIRDTGLDRQMDEALRVAYLCTAELPSKRPTMQQIVGLLKDIEPRVADEN</sequence>
<dbReference type="OMA" id="TLCASEI"/>
<organism evidence="16">
    <name type="scientific">Triticum aestivum</name>
    <name type="common">Wheat</name>
    <dbReference type="NCBI Taxonomy" id="4565"/>
    <lineage>
        <taxon>Eukaryota</taxon>
        <taxon>Viridiplantae</taxon>
        <taxon>Streptophyta</taxon>
        <taxon>Embryophyta</taxon>
        <taxon>Tracheophyta</taxon>
        <taxon>Spermatophyta</taxon>
        <taxon>Magnoliopsida</taxon>
        <taxon>Liliopsida</taxon>
        <taxon>Poales</taxon>
        <taxon>Poaceae</taxon>
        <taxon>BOP clade</taxon>
        <taxon>Pooideae</taxon>
        <taxon>Triticodae</taxon>
        <taxon>Triticeae</taxon>
        <taxon>Triticinae</taxon>
        <taxon>Triticum</taxon>
    </lineage>
</organism>
<dbReference type="Gramene" id="TraesROB_scaffold_008080_01G000100.1">
    <property type="protein sequence ID" value="TraesROB_scaffold_008080_01G000100.1"/>
    <property type="gene ID" value="TraesROB_scaffold_008080_01G000100"/>
</dbReference>
<evidence type="ECO:0000256" key="4">
    <source>
        <dbReference type="ARBA" id="ARBA00022692"/>
    </source>
</evidence>
<keyword evidence="7" id="KW-0547">Nucleotide-binding</keyword>
<evidence type="ECO:0000256" key="11">
    <source>
        <dbReference type="ARBA" id="ARBA00023170"/>
    </source>
</evidence>
<keyword evidence="8" id="KW-0067">ATP-binding</keyword>
<evidence type="ECO:0000256" key="3">
    <source>
        <dbReference type="ARBA" id="ARBA00022614"/>
    </source>
</evidence>
<keyword evidence="10 14" id="KW-0472">Membrane</keyword>
<comment type="subcellular location">
    <subcellularLocation>
        <location evidence="1">Membrane</location>
        <topology evidence="1">Single-pass membrane protein</topology>
    </subcellularLocation>
</comment>
<dbReference type="SUPFAM" id="SSF56112">
    <property type="entry name" value="Protein kinase-like (PK-like)"/>
    <property type="match status" value="1"/>
</dbReference>
<dbReference type="Gramene" id="TraesCAD_scaffold_011253_01G000100.1">
    <property type="protein sequence ID" value="TraesCAD_scaffold_011253_01G000100.1"/>
    <property type="gene ID" value="TraesCAD_scaffold_011253_01G000100"/>
</dbReference>
<evidence type="ECO:0000259" key="15">
    <source>
        <dbReference type="PROSITE" id="PS50011"/>
    </source>
</evidence>
<feature type="compositionally biased region" description="Basic and acidic residues" evidence="13">
    <location>
        <begin position="56"/>
        <end position="69"/>
    </location>
</feature>
<reference evidence="16" key="1">
    <citation type="submission" date="2018-08" db="EMBL/GenBank/DDBJ databases">
        <authorList>
            <person name="Rossello M."/>
        </authorList>
    </citation>
    <scope>NUCLEOTIDE SEQUENCE [LARGE SCALE GENOMIC DNA]</scope>
    <source>
        <strain evidence="16">cv. Chinese Spring</strain>
    </source>
</reference>
<dbReference type="InterPro" id="IPR051824">
    <property type="entry name" value="LRR_Rcpt-Like_S/T_Kinase"/>
</dbReference>
<dbReference type="SMR" id="A0A3B6KF35"/>
<dbReference type="GO" id="GO:0016020">
    <property type="term" value="C:membrane"/>
    <property type="evidence" value="ECO:0007669"/>
    <property type="project" value="UniProtKB-SubCell"/>
</dbReference>
<dbReference type="Gramene" id="TraesCS5A02G185000.1">
    <property type="protein sequence ID" value="TraesCS5A02G185000.1.cds1"/>
    <property type="gene ID" value="TraesCS5A02G185000"/>
</dbReference>
<dbReference type="Gene3D" id="3.80.10.10">
    <property type="entry name" value="Ribonuclease Inhibitor"/>
    <property type="match status" value="2"/>
</dbReference>
<keyword evidence="5" id="KW-0732">Signal</keyword>
<proteinExistence type="predicted"/>
<dbReference type="PANTHER" id="PTHR48006">
    <property type="entry name" value="LEUCINE-RICH REPEAT-CONTAINING PROTEIN DDB_G0281931-RELATED"/>
    <property type="match status" value="1"/>
</dbReference>
<dbReference type="InterPro" id="IPR003591">
    <property type="entry name" value="Leu-rich_rpt_typical-subtyp"/>
</dbReference>
<dbReference type="Gene3D" id="3.30.200.20">
    <property type="entry name" value="Phosphorylase Kinase, domain 1"/>
    <property type="match status" value="1"/>
</dbReference>
<protein>
    <recommendedName>
        <fullName evidence="15">Protein kinase domain-containing protein</fullName>
    </recommendedName>
</protein>
<dbReference type="InterPro" id="IPR000719">
    <property type="entry name" value="Prot_kinase_dom"/>
</dbReference>
<feature type="transmembrane region" description="Helical" evidence="14">
    <location>
        <begin position="508"/>
        <end position="529"/>
    </location>
</feature>
<feature type="region of interest" description="Disordered" evidence="13">
    <location>
        <begin position="536"/>
        <end position="557"/>
    </location>
</feature>
<dbReference type="Gramene" id="TraesCS5A03G0487900.1">
    <property type="protein sequence ID" value="TraesCS5A03G0487900.1.CDS1"/>
    <property type="gene ID" value="TraesCS5A03G0487900"/>
</dbReference>
<dbReference type="GO" id="GO:0045088">
    <property type="term" value="P:regulation of innate immune response"/>
    <property type="evidence" value="ECO:0000318"/>
    <property type="project" value="GO_Central"/>
</dbReference>
<feature type="region of interest" description="Disordered" evidence="13">
    <location>
        <begin position="42"/>
        <end position="69"/>
    </location>
</feature>
<keyword evidence="9 14" id="KW-1133">Transmembrane helix</keyword>
<dbReference type="Gramene" id="TraesNOR5A03G02681190.1">
    <property type="protein sequence ID" value="TraesNOR5A03G02681190.1.CDS1"/>
    <property type="gene ID" value="TraesNOR5A03G02681190"/>
</dbReference>
<reference evidence="16" key="2">
    <citation type="submission" date="2018-10" db="UniProtKB">
        <authorList>
            <consortium name="EnsemblPlants"/>
        </authorList>
    </citation>
    <scope>IDENTIFICATION</scope>
</reference>
<evidence type="ECO:0000256" key="13">
    <source>
        <dbReference type="SAM" id="MobiDB-lite"/>
    </source>
</evidence>
<dbReference type="SMART" id="SM00369">
    <property type="entry name" value="LRR_TYP"/>
    <property type="match status" value="5"/>
</dbReference>
<evidence type="ECO:0000256" key="7">
    <source>
        <dbReference type="ARBA" id="ARBA00022741"/>
    </source>
</evidence>
<dbReference type="InterPro" id="IPR001245">
    <property type="entry name" value="Ser-Thr/Tyr_kinase_cat_dom"/>
</dbReference>
<dbReference type="Gramene" id="TraesKAR5A01G0232380.1">
    <property type="protein sequence ID" value="cds.TraesKAR5A01G0232380.1"/>
    <property type="gene ID" value="TraesKAR5A01G0232380"/>
</dbReference>
<dbReference type="Pfam" id="PF13855">
    <property type="entry name" value="LRR_8"/>
    <property type="match status" value="1"/>
</dbReference>
<dbReference type="SUPFAM" id="SSF52058">
    <property type="entry name" value="L domain-like"/>
    <property type="match status" value="1"/>
</dbReference>
<evidence type="ECO:0000256" key="14">
    <source>
        <dbReference type="SAM" id="Phobius"/>
    </source>
</evidence>
<dbReference type="InterPro" id="IPR001611">
    <property type="entry name" value="Leu-rich_rpt"/>
</dbReference>
<evidence type="ECO:0000256" key="9">
    <source>
        <dbReference type="ARBA" id="ARBA00022989"/>
    </source>
</evidence>
<feature type="domain" description="Protein kinase" evidence="15">
    <location>
        <begin position="603"/>
        <end position="905"/>
    </location>
</feature>
<dbReference type="GO" id="GO:0004672">
    <property type="term" value="F:protein kinase activity"/>
    <property type="evidence" value="ECO:0000318"/>
    <property type="project" value="GO_Central"/>
</dbReference>
<dbReference type="Gramene" id="TraesSTA5A03G02650510.1">
    <property type="protein sequence ID" value="TraesSTA5A03G02650510.1.CDS1"/>
    <property type="gene ID" value="TraesSTA5A03G02650510"/>
</dbReference>
<dbReference type="Gramene" id="TraesSYM5A03G02688880.1">
    <property type="protein sequence ID" value="TraesSYM5A03G02688880.1.CDS1"/>
    <property type="gene ID" value="TraesSYM5A03G02688880"/>
</dbReference>
<dbReference type="Gramene" id="TraesJUL5A03G02679690.1">
    <property type="protein sequence ID" value="TraesJUL5A03G02679690.1.CDS1"/>
    <property type="gene ID" value="TraesJUL5A03G02679690"/>
</dbReference>
<dbReference type="STRING" id="4565.A0A3B6KF35"/>
<keyword evidence="11" id="KW-0675">Receptor</keyword>
<dbReference type="Gramene" id="TraesCLE_scaffold_004934_01G000100.1">
    <property type="protein sequence ID" value="TraesCLE_scaffold_004934_01G000100.1"/>
    <property type="gene ID" value="TraesCLE_scaffold_004934_01G000100"/>
</dbReference>
<keyword evidence="17" id="KW-1185">Reference proteome</keyword>
<evidence type="ECO:0000256" key="5">
    <source>
        <dbReference type="ARBA" id="ARBA00022729"/>
    </source>
</evidence>
<gene>
    <name evidence="16" type="primary">LOC123103516</name>
</gene>
<dbReference type="FunFam" id="3.30.200.20:FF:000466">
    <property type="entry name" value="Putative LRR receptor-like serine/threonine-protein kinase"/>
    <property type="match status" value="1"/>
</dbReference>
<dbReference type="Pfam" id="PF00560">
    <property type="entry name" value="LRR_1"/>
    <property type="match status" value="4"/>
</dbReference>
<dbReference type="AlphaFoldDB" id="A0A3B6KF35"/>
<evidence type="ECO:0000256" key="10">
    <source>
        <dbReference type="ARBA" id="ARBA00023136"/>
    </source>
</evidence>
<evidence type="ECO:0000256" key="12">
    <source>
        <dbReference type="ARBA" id="ARBA00023180"/>
    </source>
</evidence>
<keyword evidence="4 14" id="KW-0812">Transmembrane</keyword>
<dbReference type="InterPro" id="IPR011009">
    <property type="entry name" value="Kinase-like_dom_sf"/>
</dbReference>
<keyword evidence="6" id="KW-0677">Repeat</keyword>
<dbReference type="Pfam" id="PF07714">
    <property type="entry name" value="PK_Tyr_Ser-Thr"/>
    <property type="match status" value="1"/>
</dbReference>
<evidence type="ECO:0000313" key="16">
    <source>
        <dbReference type="EnsemblPlants" id="TraesCS5A02G185000.1.cds1"/>
    </source>
</evidence>